<dbReference type="InterPro" id="IPR009075">
    <property type="entry name" value="AcylCo_DH/oxidase_C"/>
</dbReference>
<proteinExistence type="inferred from homology"/>
<dbReference type="InterPro" id="IPR006091">
    <property type="entry name" value="Acyl-CoA_Oxase/DH_mid-dom"/>
</dbReference>
<sequence>MTSSVSSPRTSTRSVLDDLYAGRVRWDLLSPFPEQDPDDRAIGDQAVAAITELLVDRVDPTVLDDTARLPDGLTDALQDGGFYRLLLDPSLGGLALSPLNALRVVSTAASWSPAVAWSLAIANGFGSGSYLPIVPAGPLRELIVDKVRAGIVSGSADTEVNGAANHRRHTTATPVEGGAAYLINGEKIFTGNGPLAELLDVSAVVTTDGVEQIRLFFVDTSTPGFSVVGTNEFLGLRGAPIGVLRFDNVRVPAENLLPASTDEWRYAPEIARLATLARTLIIASPSLAIAKLCLEWSREFVNRRVMDDKPLASYEEIQRTVARTAADVFTIEAVIEWGLLARDRVDTGADLTSAKNLTSVTCWHVIDRTMALLGGEGFETARSKARRGTTALPVERFLRDARGLRIAGGVDFLLDFWSAEGGLSAFYAEEGPIASAERVDDASLPPRCREHLTFLHAEAARFGDLCRRLTSTYTQEDLLAREHTVVLVGGIGNELLRIAIVLARAASRRDAFDLADIACTDARLRLNALWDQVESSDEPPYARVSDAWLSGTGYGFLVTDVITALPPVEEDR</sequence>
<evidence type="ECO:0000256" key="5">
    <source>
        <dbReference type="RuleBase" id="RU362125"/>
    </source>
</evidence>
<evidence type="ECO:0000313" key="9">
    <source>
        <dbReference type="Proteomes" id="UP000542674"/>
    </source>
</evidence>
<dbReference type="GO" id="GO:0050660">
    <property type="term" value="F:flavin adenine dinucleotide binding"/>
    <property type="evidence" value="ECO:0007669"/>
    <property type="project" value="InterPro"/>
</dbReference>
<dbReference type="AlphaFoldDB" id="A0A7W7T205"/>
<comment type="caution">
    <text evidence="8">The sequence shown here is derived from an EMBL/GenBank/DDBJ whole genome shotgun (WGS) entry which is preliminary data.</text>
</comment>
<gene>
    <name evidence="8" type="ORF">F4559_002481</name>
</gene>
<evidence type="ECO:0000256" key="3">
    <source>
        <dbReference type="ARBA" id="ARBA00022630"/>
    </source>
</evidence>
<dbReference type="InterPro" id="IPR046373">
    <property type="entry name" value="Acyl-CoA_Oxase/DH_mid-dom_sf"/>
</dbReference>
<dbReference type="InterPro" id="IPR036250">
    <property type="entry name" value="AcylCo_DH-like_C"/>
</dbReference>
<keyword evidence="9" id="KW-1185">Reference proteome</keyword>
<comment type="similarity">
    <text evidence="2 5">Belongs to the acyl-CoA dehydrogenase family.</text>
</comment>
<comment type="cofactor">
    <cofactor evidence="1 5">
        <name>FAD</name>
        <dbReference type="ChEBI" id="CHEBI:57692"/>
    </cofactor>
</comment>
<dbReference type="EMBL" id="JACHJS010000001">
    <property type="protein sequence ID" value="MBB4965122.1"/>
    <property type="molecule type" value="Genomic_DNA"/>
</dbReference>
<dbReference type="Pfam" id="PF02770">
    <property type="entry name" value="Acyl-CoA_dh_M"/>
    <property type="match status" value="1"/>
</dbReference>
<accession>A0A7W7T205</accession>
<dbReference type="GO" id="GO:0003995">
    <property type="term" value="F:acyl-CoA dehydrogenase activity"/>
    <property type="evidence" value="ECO:0007669"/>
    <property type="project" value="TreeGrafter"/>
</dbReference>
<dbReference type="Proteomes" id="UP000542674">
    <property type="component" value="Unassembled WGS sequence"/>
</dbReference>
<dbReference type="PANTHER" id="PTHR43884">
    <property type="entry name" value="ACYL-COA DEHYDROGENASE"/>
    <property type="match status" value="1"/>
</dbReference>
<evidence type="ECO:0000259" key="6">
    <source>
        <dbReference type="Pfam" id="PF00441"/>
    </source>
</evidence>
<evidence type="ECO:0000313" key="8">
    <source>
        <dbReference type="EMBL" id="MBB4965122.1"/>
    </source>
</evidence>
<keyword evidence="5" id="KW-0560">Oxidoreductase</keyword>
<dbReference type="Gene3D" id="2.40.110.10">
    <property type="entry name" value="Butyryl-CoA Dehydrogenase, subunit A, domain 2"/>
    <property type="match status" value="1"/>
</dbReference>
<evidence type="ECO:0000256" key="4">
    <source>
        <dbReference type="ARBA" id="ARBA00022827"/>
    </source>
</evidence>
<keyword evidence="4 5" id="KW-0274">FAD</keyword>
<organism evidence="8 9">
    <name type="scientific">Saccharothrix violaceirubra</name>
    <dbReference type="NCBI Taxonomy" id="413306"/>
    <lineage>
        <taxon>Bacteria</taxon>
        <taxon>Bacillati</taxon>
        <taxon>Actinomycetota</taxon>
        <taxon>Actinomycetes</taxon>
        <taxon>Pseudonocardiales</taxon>
        <taxon>Pseudonocardiaceae</taxon>
        <taxon>Saccharothrix</taxon>
    </lineage>
</organism>
<reference evidence="8 9" key="1">
    <citation type="submission" date="2020-08" db="EMBL/GenBank/DDBJ databases">
        <title>Sequencing the genomes of 1000 actinobacteria strains.</title>
        <authorList>
            <person name="Klenk H.-P."/>
        </authorList>
    </citation>
    <scope>NUCLEOTIDE SEQUENCE [LARGE SCALE GENOMIC DNA]</scope>
    <source>
        <strain evidence="8 9">DSM 45084</strain>
    </source>
</reference>
<evidence type="ECO:0000256" key="1">
    <source>
        <dbReference type="ARBA" id="ARBA00001974"/>
    </source>
</evidence>
<dbReference type="Gene3D" id="1.10.540.10">
    <property type="entry name" value="Acyl-CoA dehydrogenase/oxidase, N-terminal domain"/>
    <property type="match status" value="1"/>
</dbReference>
<dbReference type="PANTHER" id="PTHR43884:SF40">
    <property type="entry name" value="ACYL-COA DEHYDROGENASE"/>
    <property type="match status" value="1"/>
</dbReference>
<feature type="domain" description="Acyl-CoA dehydrogenase/oxidase C-terminal" evidence="6">
    <location>
        <begin position="282"/>
        <end position="410"/>
    </location>
</feature>
<dbReference type="Pfam" id="PF00441">
    <property type="entry name" value="Acyl-CoA_dh_1"/>
    <property type="match status" value="1"/>
</dbReference>
<protein>
    <submittedName>
        <fullName evidence="8">Alkylation response protein AidB-like acyl-CoA dehydrogenase</fullName>
    </submittedName>
</protein>
<dbReference type="SUPFAM" id="SSF47203">
    <property type="entry name" value="Acyl-CoA dehydrogenase C-terminal domain-like"/>
    <property type="match status" value="1"/>
</dbReference>
<keyword evidence="3 5" id="KW-0285">Flavoprotein</keyword>
<dbReference type="InterPro" id="IPR037069">
    <property type="entry name" value="AcylCoA_DH/ox_N_sf"/>
</dbReference>
<name>A0A7W7T205_9PSEU</name>
<dbReference type="InterPro" id="IPR009100">
    <property type="entry name" value="AcylCoA_DH/oxidase_NM_dom_sf"/>
</dbReference>
<dbReference type="SUPFAM" id="SSF56645">
    <property type="entry name" value="Acyl-CoA dehydrogenase NM domain-like"/>
    <property type="match status" value="1"/>
</dbReference>
<evidence type="ECO:0000259" key="7">
    <source>
        <dbReference type="Pfam" id="PF02770"/>
    </source>
</evidence>
<feature type="domain" description="Acyl-CoA oxidase/dehydrogenase middle" evidence="7">
    <location>
        <begin position="158"/>
        <end position="249"/>
    </location>
</feature>
<dbReference type="Gene3D" id="1.20.140.10">
    <property type="entry name" value="Butyryl-CoA Dehydrogenase, subunit A, domain 3"/>
    <property type="match status" value="1"/>
</dbReference>
<evidence type="ECO:0000256" key="2">
    <source>
        <dbReference type="ARBA" id="ARBA00009347"/>
    </source>
</evidence>
<dbReference type="CDD" id="cd00567">
    <property type="entry name" value="ACAD"/>
    <property type="match status" value="1"/>
</dbReference>
<dbReference type="RefSeq" id="WP_184668526.1">
    <property type="nucleotide sequence ID" value="NZ_BAABAI010000013.1"/>
</dbReference>